<dbReference type="Pfam" id="PF05678">
    <property type="entry name" value="VQ"/>
    <property type="match status" value="1"/>
</dbReference>
<evidence type="ECO:0000313" key="4">
    <source>
        <dbReference type="Proteomes" id="UP000636800"/>
    </source>
</evidence>
<gene>
    <name evidence="3" type="ORF">HPP92_027454</name>
</gene>
<feature type="region of interest" description="Disordered" evidence="1">
    <location>
        <begin position="91"/>
        <end position="128"/>
    </location>
</feature>
<comment type="caution">
    <text evidence="3">The sequence shown here is derived from an EMBL/GenBank/DDBJ whole genome shotgun (WGS) entry which is preliminary data.</text>
</comment>
<dbReference type="PANTHER" id="PTHR33143:SF6">
    <property type="entry name" value="OS08G0102900 PROTEIN"/>
    <property type="match status" value="1"/>
</dbReference>
<dbReference type="Proteomes" id="UP000636800">
    <property type="component" value="Unassembled WGS sequence"/>
</dbReference>
<organism evidence="3 4">
    <name type="scientific">Vanilla planifolia</name>
    <name type="common">Vanilla</name>
    <dbReference type="NCBI Taxonomy" id="51239"/>
    <lineage>
        <taxon>Eukaryota</taxon>
        <taxon>Viridiplantae</taxon>
        <taxon>Streptophyta</taxon>
        <taxon>Embryophyta</taxon>
        <taxon>Tracheophyta</taxon>
        <taxon>Spermatophyta</taxon>
        <taxon>Magnoliopsida</taxon>
        <taxon>Liliopsida</taxon>
        <taxon>Asparagales</taxon>
        <taxon>Orchidaceae</taxon>
        <taxon>Vanilloideae</taxon>
        <taxon>Vanilleae</taxon>
        <taxon>Vanilla</taxon>
    </lineage>
</organism>
<accession>A0A835PCX4</accession>
<keyword evidence="4" id="KW-1185">Reference proteome</keyword>
<dbReference type="EMBL" id="JADCNL010000198">
    <property type="protein sequence ID" value="KAG0449238.1"/>
    <property type="molecule type" value="Genomic_DNA"/>
</dbReference>
<dbReference type="GO" id="GO:0005634">
    <property type="term" value="C:nucleus"/>
    <property type="evidence" value="ECO:0007669"/>
    <property type="project" value="TreeGrafter"/>
</dbReference>
<feature type="compositionally biased region" description="Basic residues" evidence="1">
    <location>
        <begin position="31"/>
        <end position="40"/>
    </location>
</feature>
<feature type="region of interest" description="Disordered" evidence="1">
    <location>
        <begin position="1"/>
        <end position="63"/>
    </location>
</feature>
<proteinExistence type="predicted"/>
<feature type="compositionally biased region" description="Polar residues" evidence="1">
    <location>
        <begin position="1"/>
        <end position="13"/>
    </location>
</feature>
<protein>
    <recommendedName>
        <fullName evidence="2">VQ domain-containing protein</fullName>
    </recommendedName>
</protein>
<feature type="domain" description="VQ" evidence="2">
    <location>
        <begin position="66"/>
        <end position="88"/>
    </location>
</feature>
<name>A0A835PCX4_VANPL</name>
<evidence type="ECO:0000256" key="1">
    <source>
        <dbReference type="SAM" id="MobiDB-lite"/>
    </source>
</evidence>
<evidence type="ECO:0000259" key="2">
    <source>
        <dbReference type="Pfam" id="PF05678"/>
    </source>
</evidence>
<reference evidence="3 4" key="1">
    <citation type="journal article" date="2020" name="Nat. Food">
        <title>A phased Vanilla planifolia genome enables genetic improvement of flavour and production.</title>
        <authorList>
            <person name="Hasing T."/>
            <person name="Tang H."/>
            <person name="Brym M."/>
            <person name="Khazi F."/>
            <person name="Huang T."/>
            <person name="Chambers A.H."/>
        </authorList>
    </citation>
    <scope>NUCLEOTIDE SEQUENCE [LARGE SCALE GENOMIC DNA]</scope>
    <source>
        <tissue evidence="3">Leaf</tissue>
    </source>
</reference>
<dbReference type="AlphaFoldDB" id="A0A835PCX4"/>
<dbReference type="PANTHER" id="PTHR33143">
    <property type="entry name" value="F16F4.1 PROTEIN-RELATED"/>
    <property type="match status" value="1"/>
</dbReference>
<evidence type="ECO:0000313" key="3">
    <source>
        <dbReference type="EMBL" id="KAG0449238.1"/>
    </source>
</evidence>
<dbReference type="InterPro" id="IPR008889">
    <property type="entry name" value="VQ"/>
</dbReference>
<dbReference type="InterPro" id="IPR039607">
    <property type="entry name" value="VQ_8/17/18/20/21/25"/>
</dbReference>
<sequence>MTSMEIIAQQQSDGFPRRGSQLQGPRPSPLKLHKNSHKILKPTQASRTKLQQSPPQRRRPPTIIYTVSPKVIHTEPSEFMSLVQRLTGWSTSSSDAASSCEASLSEAVEETASHAGEGTEFASGSPCDDEDYLLSPSVMDFMNSVNFFHPELSPGGFFFFP</sequence>
<feature type="compositionally biased region" description="Low complexity" evidence="1">
    <location>
        <begin position="91"/>
        <end position="106"/>
    </location>
</feature>